<dbReference type="NCBIfam" id="NF001244">
    <property type="entry name" value="PRK00216.1-5"/>
    <property type="match status" value="1"/>
</dbReference>
<name>A0A0P8DCD4_9CYAN</name>
<dbReference type="InterPro" id="IPR029063">
    <property type="entry name" value="SAM-dependent_MTases_sf"/>
</dbReference>
<dbReference type="SUPFAM" id="SSF53335">
    <property type="entry name" value="S-adenosyl-L-methionine-dependent methyltransferases"/>
    <property type="match status" value="1"/>
</dbReference>
<dbReference type="NCBIfam" id="TIGR01934">
    <property type="entry name" value="MenG_MenH_UbiE"/>
    <property type="match status" value="1"/>
</dbReference>
<comment type="pathway">
    <text evidence="4">Cofactor biosynthesis; phylloquinone biosynthesis.</text>
</comment>
<organism evidence="5 6">
    <name type="scientific">Phormidesmis priestleyi Ana</name>
    <dbReference type="NCBI Taxonomy" id="1666911"/>
    <lineage>
        <taxon>Bacteria</taxon>
        <taxon>Bacillati</taxon>
        <taxon>Cyanobacteriota</taxon>
        <taxon>Cyanophyceae</taxon>
        <taxon>Leptolyngbyales</taxon>
        <taxon>Leptolyngbyaceae</taxon>
        <taxon>Phormidesmis</taxon>
    </lineage>
</organism>
<sequence>MGSDYKHMNDSSLTSSTQPEANRIRQLFDRIAPQYDQINRDMSFGLHQVWKQMAVLWSGAATGMKCVDVCCGSGDLALLLARQVGETGQVVGADFAVEQLAIAAQKTQLSHPHLQARLRWTEADALNLPFEDNSFDAATMAYGLRNLTDIPQGLRELHRVIKPDAKVAILDFHKPTHPLMSQFQQWYLNAVVVPTAEKFGLSEEYAYISPSVDRFPLGHEQMSLAKAAGFTSAIHYPIAGGMMGVLVATK</sequence>
<evidence type="ECO:0000256" key="1">
    <source>
        <dbReference type="ARBA" id="ARBA00022603"/>
    </source>
</evidence>
<dbReference type="InterPro" id="IPR004033">
    <property type="entry name" value="UbiE/COQ5_MeTrFase"/>
</dbReference>
<dbReference type="InterPro" id="IPR023576">
    <property type="entry name" value="UbiE/COQ5_MeTrFase_CS"/>
</dbReference>
<evidence type="ECO:0000256" key="4">
    <source>
        <dbReference type="HAMAP-Rule" id="MF_01982"/>
    </source>
</evidence>
<dbReference type="AlphaFoldDB" id="A0A0P8DCD4"/>
<dbReference type="Proteomes" id="UP000050465">
    <property type="component" value="Unassembled WGS sequence"/>
</dbReference>
<keyword evidence="2 4" id="KW-0808">Transferase</keyword>
<dbReference type="GO" id="GO:0032259">
    <property type="term" value="P:methylation"/>
    <property type="evidence" value="ECO:0007669"/>
    <property type="project" value="UniProtKB-KW"/>
</dbReference>
<gene>
    <name evidence="4 5" type="primary">menG</name>
    <name evidence="5" type="ORF">HLUCCA11_17185</name>
</gene>
<dbReference type="PROSITE" id="PS51608">
    <property type="entry name" value="SAM_MT_UBIE"/>
    <property type="match status" value="1"/>
</dbReference>
<dbReference type="GO" id="GO:0052624">
    <property type="term" value="F:2-phytyl-1,4-naphthoquinone methyltransferase activity"/>
    <property type="evidence" value="ECO:0007669"/>
    <property type="project" value="UniProtKB-EC"/>
</dbReference>
<dbReference type="HAMAP" id="MF_01982">
    <property type="entry name" value="MenG_phylloquinone_subfam"/>
    <property type="match status" value="1"/>
</dbReference>
<dbReference type="UniPathway" id="UPA00995"/>
<reference evidence="5 6" key="1">
    <citation type="submission" date="2015-09" db="EMBL/GenBank/DDBJ databases">
        <title>Identification and resolution of microdiversity through metagenomic sequencing of parallel consortia.</title>
        <authorList>
            <person name="Nelson W.C."/>
            <person name="Romine M.F."/>
            <person name="Lindemann S.R."/>
        </authorList>
    </citation>
    <scope>NUCLEOTIDE SEQUENCE [LARGE SCALE GENOMIC DNA]</scope>
    <source>
        <strain evidence="5">Ana</strain>
    </source>
</reference>
<comment type="caution">
    <text evidence="5">The sequence shown here is derived from an EMBL/GenBank/DDBJ whole genome shotgun (WGS) entry which is preliminary data.</text>
</comment>
<comment type="similarity">
    <text evidence="4">Belongs to the class I-like SAM-binding methyltransferase superfamily. MenG/UbiE family.</text>
</comment>
<dbReference type="GO" id="GO:0042372">
    <property type="term" value="P:phylloquinone biosynthetic process"/>
    <property type="evidence" value="ECO:0007669"/>
    <property type="project" value="UniProtKB-UniRule"/>
</dbReference>
<dbReference type="CDD" id="cd02440">
    <property type="entry name" value="AdoMet_MTases"/>
    <property type="match status" value="1"/>
</dbReference>
<dbReference type="STRING" id="1666911.HLUCCA11_17185"/>
<keyword evidence="1 4" id="KW-0489">Methyltransferase</keyword>
<dbReference type="InterPro" id="IPR032904">
    <property type="entry name" value="MenG"/>
</dbReference>
<comment type="function">
    <text evidence="4">Methyltransferase required for the conversion of 2-phytyl-1,4-beta-naphthoquinol to phylloquinol.</text>
</comment>
<comment type="catalytic activity">
    <reaction evidence="4">
        <text>demethylphylloquinol + S-adenosyl-L-methionine = phylloquinol + S-adenosyl-L-homocysteine + H(+)</text>
        <dbReference type="Rhea" id="RHEA:40551"/>
        <dbReference type="ChEBI" id="CHEBI:15378"/>
        <dbReference type="ChEBI" id="CHEBI:28433"/>
        <dbReference type="ChEBI" id="CHEBI:57856"/>
        <dbReference type="ChEBI" id="CHEBI:59789"/>
        <dbReference type="ChEBI" id="CHEBI:87844"/>
        <dbReference type="EC" id="2.1.1.329"/>
    </reaction>
</comment>
<evidence type="ECO:0000256" key="2">
    <source>
        <dbReference type="ARBA" id="ARBA00022679"/>
    </source>
</evidence>
<dbReference type="PROSITE" id="PS01183">
    <property type="entry name" value="UBIE_1"/>
    <property type="match status" value="1"/>
</dbReference>
<dbReference type="PATRIC" id="fig|1666911.3.peg.1216"/>
<dbReference type="EMBL" id="LJZR01000027">
    <property type="protein sequence ID" value="KPQ33745.1"/>
    <property type="molecule type" value="Genomic_DNA"/>
</dbReference>
<evidence type="ECO:0000256" key="3">
    <source>
        <dbReference type="ARBA" id="ARBA00022691"/>
    </source>
</evidence>
<keyword evidence="3 4" id="KW-0949">S-adenosyl-L-methionine</keyword>
<evidence type="ECO:0000313" key="5">
    <source>
        <dbReference type="EMBL" id="KPQ33745.1"/>
    </source>
</evidence>
<protein>
    <recommendedName>
        <fullName evidence="4">2-phytyl-1,4-naphtoquinone methyltransferase</fullName>
        <ecNumber evidence="4">2.1.1.329</ecNumber>
    </recommendedName>
    <alternativeName>
        <fullName evidence="4">Demethylphylloquinone methyltransferase</fullName>
    </alternativeName>
</protein>
<dbReference type="PANTHER" id="PTHR43591">
    <property type="entry name" value="METHYLTRANSFERASE"/>
    <property type="match status" value="1"/>
</dbReference>
<proteinExistence type="inferred from homology"/>
<evidence type="ECO:0000313" key="6">
    <source>
        <dbReference type="Proteomes" id="UP000050465"/>
    </source>
</evidence>
<dbReference type="HAMAP" id="MF_01813">
    <property type="entry name" value="MenG_UbiE_methyltr"/>
    <property type="match status" value="1"/>
</dbReference>
<dbReference type="Gene3D" id="3.40.50.150">
    <property type="entry name" value="Vaccinia Virus protein VP39"/>
    <property type="match status" value="1"/>
</dbReference>
<dbReference type="PANTHER" id="PTHR43591:SF24">
    <property type="entry name" value="2-METHOXY-6-POLYPRENYL-1,4-BENZOQUINOL METHYLASE, MITOCHONDRIAL"/>
    <property type="match status" value="1"/>
</dbReference>
<dbReference type="Pfam" id="PF01209">
    <property type="entry name" value="Ubie_methyltran"/>
    <property type="match status" value="1"/>
</dbReference>
<dbReference type="EC" id="2.1.1.329" evidence="4"/>
<accession>A0A0P8DCD4</accession>